<dbReference type="KEGG" id="pspc:Strain318_002937"/>
<proteinExistence type="predicted"/>
<name>A0AA49JWT7_9BACT</name>
<dbReference type="EMBL" id="CP130613">
    <property type="protein sequence ID" value="WKW16521.1"/>
    <property type="molecule type" value="Genomic_DNA"/>
</dbReference>
<gene>
    <name evidence="3" type="ORF">Strain138_002939</name>
    <name evidence="4" type="ORF">Strain318_002937</name>
</gene>
<dbReference type="InterPro" id="IPR006680">
    <property type="entry name" value="Amidohydro-rel"/>
</dbReference>
<accession>A0AA49JWT7</accession>
<sequence length="475" mass="51261">MSRSPSFRRATPIATALVTFAAALMAASPLAAQSAPVAFTNATVLTMDGDRRLTNHTVIVRDGKIAALGPSASTPVPAGAQRIDARGKFLMPGLAEMHAHVPPGNPTREQLEDIMFLYVANGITTIRGMLGAPYQISLRDELSRGSMLGPQFFPAAPSLNGNSAPTPEAAVALVRQAKATGYDLVKIHPGVSRATWDAAVAEMRAQGLTYGGHIPFDVGIVHAMQGGIATIDHVDGYLEAAVRDSSVYAPGNQLGDIIDAVDPAKFPQLARMARERSVWNVPTMYLWENFYNDATPEELAALPEMQYVSAQQVTAWMNQKRGRALADENQRMTPARRARYLALRREMLKALADAGAPLLMGTDSPQMFNVPGYALHRELQVARAAGLSPQQVLESGTRNVGRYVRESLKRDGSFGTVAVGQWADLVLLDADPTADLANLTQRHGVMVRGRWVSATEIAEGLERIRRKHAAARQGN</sequence>
<dbReference type="Gene3D" id="1.20.58.520">
    <property type="entry name" value="Amidohydrolase"/>
    <property type="match status" value="1"/>
</dbReference>
<dbReference type="InterPro" id="IPR032466">
    <property type="entry name" value="Metal_Hydrolase"/>
</dbReference>
<evidence type="ECO:0000259" key="2">
    <source>
        <dbReference type="Pfam" id="PF01979"/>
    </source>
</evidence>
<dbReference type="EMBL" id="CP130612">
    <property type="protein sequence ID" value="WKW13615.1"/>
    <property type="molecule type" value="Genomic_DNA"/>
</dbReference>
<dbReference type="InterPro" id="IPR011059">
    <property type="entry name" value="Metal-dep_hydrolase_composite"/>
</dbReference>
<feature type="domain" description="Amidohydrolase-related" evidence="2">
    <location>
        <begin position="89"/>
        <end position="452"/>
    </location>
</feature>
<feature type="chain" id="PRO_5041367414" evidence="1">
    <location>
        <begin position="32"/>
        <end position="475"/>
    </location>
</feature>
<keyword evidence="5" id="KW-1185">Reference proteome</keyword>
<dbReference type="Gene3D" id="2.30.40.10">
    <property type="entry name" value="Urease, subunit C, domain 1"/>
    <property type="match status" value="1"/>
</dbReference>
<keyword evidence="1" id="KW-0732">Signal</keyword>
<evidence type="ECO:0000256" key="1">
    <source>
        <dbReference type="SAM" id="SignalP"/>
    </source>
</evidence>
<dbReference type="Gene3D" id="3.40.50.10910">
    <property type="entry name" value="Amidohydrolase"/>
    <property type="match status" value="1"/>
</dbReference>
<reference evidence="3" key="1">
    <citation type="submission" date="2023-07" db="EMBL/GenBank/DDBJ databases">
        <authorList>
            <person name="Haufschild T."/>
            <person name="Kallscheuer N."/>
            <person name="Hammer J."/>
            <person name="Kohn T."/>
            <person name="Kabuu M."/>
            <person name="Jogler M."/>
            <person name="Wohfarth N."/>
            <person name="Heuer A."/>
            <person name="Rohde M."/>
            <person name="van Teeseling M.C.F."/>
            <person name="Jogler C."/>
        </authorList>
    </citation>
    <scope>NUCLEOTIDE SEQUENCE</scope>
    <source>
        <strain evidence="3">Strain 138</strain>
        <strain evidence="4">Strain 318</strain>
    </source>
</reference>
<feature type="signal peptide" evidence="1">
    <location>
        <begin position="1"/>
        <end position="31"/>
    </location>
</feature>
<dbReference type="GO" id="GO:0016810">
    <property type="term" value="F:hydrolase activity, acting on carbon-nitrogen (but not peptide) bonds"/>
    <property type="evidence" value="ECO:0007669"/>
    <property type="project" value="InterPro"/>
</dbReference>
<dbReference type="RefSeq" id="WP_367886453.1">
    <property type="nucleotide sequence ID" value="NZ_CP130612.1"/>
</dbReference>
<dbReference type="PANTHER" id="PTHR43135">
    <property type="entry name" value="ALPHA-D-RIBOSE 1-METHYLPHOSPHONATE 5-TRIPHOSPHATE DIPHOSPHATASE"/>
    <property type="match status" value="1"/>
</dbReference>
<protein>
    <submittedName>
        <fullName evidence="3">Amidohydrolase family protein</fullName>
    </submittedName>
</protein>
<evidence type="ECO:0000313" key="5">
    <source>
        <dbReference type="Proteomes" id="UP001229955"/>
    </source>
</evidence>
<dbReference type="InterPro" id="IPR051781">
    <property type="entry name" value="Metallo-dep_Hydrolase"/>
</dbReference>
<dbReference type="SUPFAM" id="SSF51338">
    <property type="entry name" value="Composite domain of metallo-dependent hydrolases"/>
    <property type="match status" value="1"/>
</dbReference>
<dbReference type="Gene3D" id="3.30.110.90">
    <property type="entry name" value="Amidohydrolase"/>
    <property type="match status" value="1"/>
</dbReference>
<evidence type="ECO:0000313" key="3">
    <source>
        <dbReference type="EMBL" id="WKW13615.1"/>
    </source>
</evidence>
<dbReference type="SUPFAM" id="SSF51556">
    <property type="entry name" value="Metallo-dependent hydrolases"/>
    <property type="match status" value="1"/>
</dbReference>
<organism evidence="3">
    <name type="scientific">Pseudogemmatithrix spongiicola</name>
    <dbReference type="NCBI Taxonomy" id="3062599"/>
    <lineage>
        <taxon>Bacteria</taxon>
        <taxon>Pseudomonadati</taxon>
        <taxon>Gemmatimonadota</taxon>
        <taxon>Gemmatimonadia</taxon>
        <taxon>Gemmatimonadales</taxon>
        <taxon>Gemmatimonadaceae</taxon>
        <taxon>Pseudogemmatithrix</taxon>
    </lineage>
</organism>
<dbReference type="Proteomes" id="UP001229955">
    <property type="component" value="Chromosome"/>
</dbReference>
<dbReference type="PANTHER" id="PTHR43135:SF3">
    <property type="entry name" value="ALPHA-D-RIBOSE 1-METHYLPHOSPHONATE 5-TRIPHOSPHATE DIPHOSPHATASE"/>
    <property type="match status" value="1"/>
</dbReference>
<accession>A0AA49K2P9</accession>
<dbReference type="Pfam" id="PF01979">
    <property type="entry name" value="Amidohydro_1"/>
    <property type="match status" value="1"/>
</dbReference>
<dbReference type="AlphaFoldDB" id="A0AA49JWT7"/>
<evidence type="ECO:0000313" key="4">
    <source>
        <dbReference type="EMBL" id="WKW16521.1"/>
    </source>
</evidence>